<dbReference type="Proteomes" id="UP001567538">
    <property type="component" value="Unassembled WGS sequence"/>
</dbReference>
<comment type="caution">
    <text evidence="1">The sequence shown here is derived from an EMBL/GenBank/DDBJ whole genome shotgun (WGS) entry which is preliminary data.</text>
</comment>
<evidence type="ECO:0000313" key="1">
    <source>
        <dbReference type="EMBL" id="KAL1548021.1"/>
    </source>
</evidence>
<gene>
    <name evidence="1" type="ORF">AAHA92_16310</name>
</gene>
<proteinExistence type="predicted"/>
<dbReference type="AlphaFoldDB" id="A0ABD1GZ21"/>
<reference evidence="1 2" key="1">
    <citation type="submission" date="2024-06" db="EMBL/GenBank/DDBJ databases">
        <title>A chromosome level genome sequence of Diviner's sage (Salvia divinorum).</title>
        <authorList>
            <person name="Ford S.A."/>
            <person name="Ro D.-K."/>
            <person name="Ness R.W."/>
            <person name="Phillips M.A."/>
        </authorList>
    </citation>
    <scope>NUCLEOTIDE SEQUENCE [LARGE SCALE GENOMIC DNA]</scope>
    <source>
        <strain evidence="1">SAF-2024a</strain>
        <tissue evidence="1">Leaf</tissue>
    </source>
</reference>
<dbReference type="EMBL" id="JBEAFC010000007">
    <property type="protein sequence ID" value="KAL1548021.1"/>
    <property type="molecule type" value="Genomic_DNA"/>
</dbReference>
<organism evidence="1 2">
    <name type="scientific">Salvia divinorum</name>
    <name type="common">Maria pastora</name>
    <name type="synonym">Diviner's sage</name>
    <dbReference type="NCBI Taxonomy" id="28513"/>
    <lineage>
        <taxon>Eukaryota</taxon>
        <taxon>Viridiplantae</taxon>
        <taxon>Streptophyta</taxon>
        <taxon>Embryophyta</taxon>
        <taxon>Tracheophyta</taxon>
        <taxon>Spermatophyta</taxon>
        <taxon>Magnoliopsida</taxon>
        <taxon>eudicotyledons</taxon>
        <taxon>Gunneridae</taxon>
        <taxon>Pentapetalae</taxon>
        <taxon>asterids</taxon>
        <taxon>lamiids</taxon>
        <taxon>Lamiales</taxon>
        <taxon>Lamiaceae</taxon>
        <taxon>Nepetoideae</taxon>
        <taxon>Mentheae</taxon>
        <taxon>Salviinae</taxon>
        <taxon>Salvia</taxon>
        <taxon>Salvia subgen. Calosphace</taxon>
    </lineage>
</organism>
<name>A0ABD1GZ21_SALDI</name>
<evidence type="ECO:0000313" key="2">
    <source>
        <dbReference type="Proteomes" id="UP001567538"/>
    </source>
</evidence>
<keyword evidence="2" id="KW-1185">Reference proteome</keyword>
<sequence>MSSLYCIKQLMHVEENIGSEAGVLFYKGNWTSEVDSLILSIITKSKSAAEWDGSIIPLDLLEQVASVIMAELGHTFTWQELYEHFRFFEHRYRTFKLVLDTEGVSRNFNTNLVFGAEPIWENLIQMNKLTTAYYYAGDPEFARLAQLFGPSIMKKEGGTQVVVISDDTAPVGEQTAPRPRSRLPVSPTLRVSESVYSPITMEATKFRRRLFDEKGQNMEDGSTNEAPKVFYMPNHEGDLVPRCAKYNNSKKPAKKALLPSVSPYGSSCGSTSTAAWWRSTFK</sequence>
<accession>A0ABD1GZ21</accession>
<protein>
    <submittedName>
        <fullName evidence="1">Uncharacterized protein</fullName>
    </submittedName>
</protein>